<reference evidence="2" key="1">
    <citation type="submission" date="2021-12" db="EMBL/GenBank/DDBJ databases">
        <authorList>
            <person name="King R."/>
        </authorList>
    </citation>
    <scope>NUCLEOTIDE SEQUENCE</scope>
</reference>
<evidence type="ECO:0000256" key="1">
    <source>
        <dbReference type="SAM" id="MobiDB-lite"/>
    </source>
</evidence>
<protein>
    <submittedName>
        <fullName evidence="2">Uncharacterized protein</fullName>
    </submittedName>
</protein>
<dbReference type="Proteomes" id="UP001153292">
    <property type="component" value="Chromosome 23"/>
</dbReference>
<name>A0ABN8B9T9_CHISP</name>
<proteinExistence type="predicted"/>
<feature type="compositionally biased region" description="Polar residues" evidence="1">
    <location>
        <begin position="84"/>
        <end position="98"/>
    </location>
</feature>
<evidence type="ECO:0000313" key="3">
    <source>
        <dbReference type="Proteomes" id="UP001153292"/>
    </source>
</evidence>
<organism evidence="2 3">
    <name type="scientific">Chilo suppressalis</name>
    <name type="common">Asiatic rice borer moth</name>
    <dbReference type="NCBI Taxonomy" id="168631"/>
    <lineage>
        <taxon>Eukaryota</taxon>
        <taxon>Metazoa</taxon>
        <taxon>Ecdysozoa</taxon>
        <taxon>Arthropoda</taxon>
        <taxon>Hexapoda</taxon>
        <taxon>Insecta</taxon>
        <taxon>Pterygota</taxon>
        <taxon>Neoptera</taxon>
        <taxon>Endopterygota</taxon>
        <taxon>Lepidoptera</taxon>
        <taxon>Glossata</taxon>
        <taxon>Ditrysia</taxon>
        <taxon>Pyraloidea</taxon>
        <taxon>Crambidae</taxon>
        <taxon>Crambinae</taxon>
        <taxon>Chilo</taxon>
    </lineage>
</organism>
<sequence length="787" mass="90348">MGDLKFSLNDLESRSYRDLQQLAKSLCLPSNVKKVHLIEMVHAKKFKTAVEVENIVQRVKMERRQLSQIRKNITRKRVHMQGKEGSSTNKNLSPPISNTPKHAGHILIEYSPKTHHTIMKYTHEPLLHSPHVKKTYSSIKTVDSSDRILRSFNIKRQLMSQASINSNILKVIKSQNTRNLRPAITQRHNYIPQETRINLFNENNLFQKVNVTAKCLGKKPIVYMQNPYSRETAIANESRLQVITVQDKSVSYVTNATQTLPVIKQKRRLSGIYPIVTKESTPNVSYEYIQSIGFRRSDGKISKINALVQKNLNKEQCASSCRNIDLTVQDLINSNIDSQNLTDCVVQDSTTNMQYPNMSSLEYMPSCSQKQINYFGMSNGACKENEYSHSSVYYHKKIRGEQIRSQRRISVQKDRNNTSTYDEERLPRINEVFSRFSDVHEKDLTQPIYVQVSKESERILNYPIFVSKANNTNMLESMYNFKNQFVTNQPLLQVATTTATKCVYSTPVIATAMAQASTATVDAYYVSPCERDSQCSNEAKIPRIYDFLAMAEQDSRRCNGYNSILEDFSTSTSPLDRSSLQQANIPEMVEDALEIISQDGDYLERIGMDVRMQCILCSWAGPRIILEYHIRKDHPNQIHKQDKSEWNITYTLGNLVQQQLWFSQVIEYENSLYVLSAKYEDPDYFMAVLTMLSADNAPKTATVTIYNKVSGEPYTWSGSLELLPPTLPYYVDRVCLKLEISRLNLLPNSANIKLLNRELVLRSQNKVVVGHPELNDIQIILFVSIFY</sequence>
<feature type="region of interest" description="Disordered" evidence="1">
    <location>
        <begin position="76"/>
        <end position="98"/>
    </location>
</feature>
<accession>A0ABN8B9T9</accession>
<gene>
    <name evidence="2" type="ORF">CHILSU_LOCUS6705</name>
</gene>
<dbReference type="EMBL" id="OU963916">
    <property type="protein sequence ID" value="CAH0403432.1"/>
    <property type="molecule type" value="Genomic_DNA"/>
</dbReference>
<keyword evidence="3" id="KW-1185">Reference proteome</keyword>
<evidence type="ECO:0000313" key="2">
    <source>
        <dbReference type="EMBL" id="CAH0403432.1"/>
    </source>
</evidence>